<dbReference type="Proteomes" id="UP000815677">
    <property type="component" value="Unassembled WGS sequence"/>
</dbReference>
<evidence type="ECO:0000313" key="4">
    <source>
        <dbReference type="Proteomes" id="UP000815677"/>
    </source>
</evidence>
<protein>
    <recommendedName>
        <fullName evidence="5">Thioesterase/thiol ester dehydrase-isomerase</fullName>
    </recommendedName>
</protein>
<reference evidence="3" key="1">
    <citation type="submission" date="2014-09" db="EMBL/GenBank/DDBJ databases">
        <title>Genome sequence of the luminous mushroom Mycena chlorophos for searching fungal bioluminescence genes.</title>
        <authorList>
            <person name="Tanaka Y."/>
            <person name="Kasuga D."/>
            <person name="Oba Y."/>
            <person name="Hase S."/>
            <person name="Sato K."/>
            <person name="Oba Y."/>
            <person name="Sakakibara Y."/>
        </authorList>
    </citation>
    <scope>NUCLEOTIDE SEQUENCE</scope>
</reference>
<evidence type="ECO:0008006" key="5">
    <source>
        <dbReference type="Google" id="ProtNLM"/>
    </source>
</evidence>
<dbReference type="Gene3D" id="3.10.129.10">
    <property type="entry name" value="Hotdog Thioesterase"/>
    <property type="match status" value="1"/>
</dbReference>
<keyword evidence="2" id="KW-0812">Transmembrane</keyword>
<gene>
    <name evidence="3" type="ORF">MCHLO_00172</name>
</gene>
<feature type="transmembrane region" description="Helical" evidence="2">
    <location>
        <begin position="12"/>
        <end position="32"/>
    </location>
</feature>
<evidence type="ECO:0000256" key="1">
    <source>
        <dbReference type="ARBA" id="ARBA00038476"/>
    </source>
</evidence>
<organism evidence="3 4">
    <name type="scientific">Mycena chlorophos</name>
    <name type="common">Agaric fungus</name>
    <name type="synonym">Agaricus chlorophos</name>
    <dbReference type="NCBI Taxonomy" id="658473"/>
    <lineage>
        <taxon>Eukaryota</taxon>
        <taxon>Fungi</taxon>
        <taxon>Dikarya</taxon>
        <taxon>Basidiomycota</taxon>
        <taxon>Agaricomycotina</taxon>
        <taxon>Agaricomycetes</taxon>
        <taxon>Agaricomycetidae</taxon>
        <taxon>Agaricales</taxon>
        <taxon>Marasmiineae</taxon>
        <taxon>Mycenaceae</taxon>
        <taxon>Mycena</taxon>
    </lineage>
</organism>
<comment type="similarity">
    <text evidence="1">Belongs to the lcsJ thioesterase family.</text>
</comment>
<name>A0ABQ0KUC1_MYCCL</name>
<dbReference type="PANTHER" id="PTHR12475">
    <property type="match status" value="1"/>
</dbReference>
<sequence length="312" mass="35461">MFMYLVNTSLQLVKWAAIAVGLLNICSWPFVWTIRVFLPVLKYLVEDWAFRLSLLFYSRERATKLKAARTTRLSRVGKNPLDSMTKYRTWAGPDDCDYNWHMSNSVYPKILDMARMKAVLEHFPGYLRTGGILVLAGTHFDFIREIPVLSRYEARLQLYLVARFVTCPRSSSANSRNALVTHEELSEADGAIVHCVSINVFVFKHGRMTVPPALAMALEGYSGLNSQGTPYSAANQPPHLECVKKIKGNGGFGVLRRYIKSWKEMPEEERWWDGVFTGAVEEQRVANLALIHGVLTGMQNARSIVKRRESKL</sequence>
<evidence type="ECO:0000313" key="3">
    <source>
        <dbReference type="EMBL" id="GAT42458.1"/>
    </source>
</evidence>
<accession>A0ABQ0KUC1</accession>
<dbReference type="SUPFAM" id="SSF54637">
    <property type="entry name" value="Thioesterase/thiol ester dehydrase-isomerase"/>
    <property type="match status" value="1"/>
</dbReference>
<dbReference type="InterPro" id="IPR051490">
    <property type="entry name" value="THEM6_lcsJ_thioesterase"/>
</dbReference>
<dbReference type="EMBL" id="DF837965">
    <property type="protein sequence ID" value="GAT42458.1"/>
    <property type="molecule type" value="Genomic_DNA"/>
</dbReference>
<keyword evidence="4" id="KW-1185">Reference proteome</keyword>
<dbReference type="InterPro" id="IPR029069">
    <property type="entry name" value="HotDog_dom_sf"/>
</dbReference>
<keyword evidence="2" id="KW-1133">Transmembrane helix</keyword>
<dbReference type="PANTHER" id="PTHR12475:SF4">
    <property type="entry name" value="PROTEIN THEM6"/>
    <property type="match status" value="1"/>
</dbReference>
<evidence type="ECO:0000256" key="2">
    <source>
        <dbReference type="SAM" id="Phobius"/>
    </source>
</evidence>
<proteinExistence type="inferred from homology"/>
<keyword evidence="2" id="KW-0472">Membrane</keyword>
<dbReference type="Pfam" id="PF13279">
    <property type="entry name" value="4HBT_2"/>
    <property type="match status" value="1"/>
</dbReference>